<dbReference type="AlphaFoldDB" id="A0A1F4U4F1"/>
<evidence type="ECO:0000259" key="1">
    <source>
        <dbReference type="Pfam" id="PF00425"/>
    </source>
</evidence>
<gene>
    <name evidence="3" type="ORF">A2438_04525</name>
</gene>
<sequence>MLTLPANRLTPVEIFEKLYSGYGSFLLESPPGLGRFSFIGSGPKKIIHSFSELQKANLNHGAFGFLSYDFAREIENIPGLAEDDLKTPRVFFVVPETLIVFDHEKKSIRIKAENTAEIRARLERGGENPLFAKWRPEFRPHGKMAPYLHRDDFLKMVAKAKEYIAAGDIYQVNLSQRFSTPIAEHPFGIYQKLRAINPSPFASYFDFGDFHLVSSSPERLIKLEGDLAQTRPIAGTKPVTASPKELLLDAKERAEHLMLIDLERNDLGRACKYGSVVVNEMMKIEKYSHVIHIVSNVCGRLREDKDKFDLIKAMFPGGTITGCPKIRSMEIIEELEPVQRGVYTGSIGYIMPERMDFNIAIRTIVVKNGTAYIQTGAGIVADSIPEREYEETLHKAQAMFEALRINSCTASSTANI</sequence>
<evidence type="ECO:0000313" key="3">
    <source>
        <dbReference type="EMBL" id="OGC39771.1"/>
    </source>
</evidence>
<dbReference type="InterPro" id="IPR019999">
    <property type="entry name" value="Anth_synth_I-like"/>
</dbReference>
<dbReference type="GO" id="GO:0000162">
    <property type="term" value="P:L-tryptophan biosynthetic process"/>
    <property type="evidence" value="ECO:0007669"/>
    <property type="project" value="TreeGrafter"/>
</dbReference>
<dbReference type="InterPro" id="IPR006805">
    <property type="entry name" value="Anth_synth_I_N"/>
</dbReference>
<organism evidence="3 4">
    <name type="scientific">candidate division WOR-1 bacterium RIFOXYC2_FULL_46_14</name>
    <dbReference type="NCBI Taxonomy" id="1802587"/>
    <lineage>
        <taxon>Bacteria</taxon>
        <taxon>Bacillati</taxon>
        <taxon>Saganbacteria</taxon>
    </lineage>
</organism>
<dbReference type="InterPro" id="IPR005801">
    <property type="entry name" value="ADC_synthase"/>
</dbReference>
<proteinExistence type="predicted"/>
<reference evidence="3 4" key="1">
    <citation type="journal article" date="2016" name="Nat. Commun.">
        <title>Thousands of microbial genomes shed light on interconnected biogeochemical processes in an aquifer system.</title>
        <authorList>
            <person name="Anantharaman K."/>
            <person name="Brown C.T."/>
            <person name="Hug L.A."/>
            <person name="Sharon I."/>
            <person name="Castelle C.J."/>
            <person name="Probst A.J."/>
            <person name="Thomas B.C."/>
            <person name="Singh A."/>
            <person name="Wilkins M.J."/>
            <person name="Karaoz U."/>
            <person name="Brodie E.L."/>
            <person name="Williams K.H."/>
            <person name="Hubbard S.S."/>
            <person name="Banfield J.F."/>
        </authorList>
    </citation>
    <scope>NUCLEOTIDE SEQUENCE [LARGE SCALE GENOMIC DNA]</scope>
</reference>
<accession>A0A1F4U4F1</accession>
<evidence type="ECO:0000259" key="2">
    <source>
        <dbReference type="Pfam" id="PF04715"/>
    </source>
</evidence>
<name>A0A1F4U4F1_UNCSA</name>
<dbReference type="Pfam" id="PF00425">
    <property type="entry name" value="Chorismate_bind"/>
    <property type="match status" value="1"/>
</dbReference>
<dbReference type="EMBL" id="MEUJ01000005">
    <property type="protein sequence ID" value="OGC39771.1"/>
    <property type="molecule type" value="Genomic_DNA"/>
</dbReference>
<evidence type="ECO:0008006" key="5">
    <source>
        <dbReference type="Google" id="ProtNLM"/>
    </source>
</evidence>
<dbReference type="PANTHER" id="PTHR11236:SF41">
    <property type="entry name" value="AMINODEOXYCHORISMATE SYNTHASE COMPONENT 1"/>
    <property type="match status" value="1"/>
</dbReference>
<dbReference type="Gene3D" id="3.60.120.10">
    <property type="entry name" value="Anthranilate synthase"/>
    <property type="match status" value="1"/>
</dbReference>
<dbReference type="Pfam" id="PF04715">
    <property type="entry name" value="Anth_synt_I_N"/>
    <property type="match status" value="1"/>
</dbReference>
<feature type="domain" description="Anthranilate synthase component I N-terminal" evidence="2">
    <location>
        <begin position="47"/>
        <end position="108"/>
    </location>
</feature>
<comment type="caution">
    <text evidence="3">The sequence shown here is derived from an EMBL/GenBank/DDBJ whole genome shotgun (WGS) entry which is preliminary data.</text>
</comment>
<dbReference type="InterPro" id="IPR015890">
    <property type="entry name" value="Chorismate_C"/>
</dbReference>
<dbReference type="PANTHER" id="PTHR11236">
    <property type="entry name" value="AMINOBENZOATE/ANTHRANILATE SYNTHASE"/>
    <property type="match status" value="1"/>
</dbReference>
<dbReference type="SUPFAM" id="SSF56322">
    <property type="entry name" value="ADC synthase"/>
    <property type="match status" value="1"/>
</dbReference>
<evidence type="ECO:0000313" key="4">
    <source>
        <dbReference type="Proteomes" id="UP000179242"/>
    </source>
</evidence>
<dbReference type="Proteomes" id="UP000179242">
    <property type="component" value="Unassembled WGS sequence"/>
</dbReference>
<dbReference type="PRINTS" id="PR00095">
    <property type="entry name" value="ANTSNTHASEI"/>
</dbReference>
<feature type="domain" description="Chorismate-utilising enzyme C-terminal" evidence="1">
    <location>
        <begin position="150"/>
        <end position="395"/>
    </location>
</feature>
<protein>
    <recommendedName>
        <fullName evidence="5">Aminodeoxychorismate synthase, component I</fullName>
    </recommendedName>
</protein>